<dbReference type="EC" id="6.1.1.18" evidence="2"/>
<reference evidence="15" key="1">
    <citation type="journal article" date="2006" name="Proc. Natl. Acad. Sci. U.S.A.">
        <title>Genome analysis of the smallest free-living eukaryote Ostreococcus tauri unveils many unique features.</title>
        <authorList>
            <person name="Derelle E."/>
            <person name="Ferraz C."/>
            <person name="Rombauts S."/>
            <person name="Rouze P."/>
            <person name="Worden A.Z."/>
            <person name="Robbens S."/>
            <person name="Partensky F."/>
            <person name="Degroeve S."/>
            <person name="Echeynie S."/>
            <person name="Cooke R."/>
            <person name="Saeys Y."/>
            <person name="Wuyts J."/>
            <person name="Jabbari K."/>
            <person name="Bowler C."/>
            <person name="Panaud O."/>
            <person name="Piegu B."/>
            <person name="Ball S.G."/>
            <person name="Ral J.-P."/>
            <person name="Bouget F.-Y."/>
            <person name="Piganeau G."/>
            <person name="De Baets B."/>
            <person name="Picard A."/>
            <person name="Delseny M."/>
            <person name="Demaille J."/>
            <person name="Van de Peer Y."/>
            <person name="Moreau H."/>
        </authorList>
    </citation>
    <scope>NUCLEOTIDE SEQUENCE [LARGE SCALE GENOMIC DNA]</scope>
    <source>
        <strain evidence="15">OTTH 0595 / CCAP 157/2 / RCC745</strain>
    </source>
</reference>
<evidence type="ECO:0000256" key="5">
    <source>
        <dbReference type="ARBA" id="ARBA00022840"/>
    </source>
</evidence>
<keyword evidence="6 9" id="KW-0648">Protein biosynthesis</keyword>
<gene>
    <name evidence="14" type="ORF">OT_ostta01g01460</name>
</gene>
<dbReference type="Gene3D" id="2.40.240.10">
    <property type="entry name" value="Ribosomal Protein L25, Chain P"/>
    <property type="match status" value="2"/>
</dbReference>
<dbReference type="InterPro" id="IPR004514">
    <property type="entry name" value="Gln-tRNA-synth"/>
</dbReference>
<dbReference type="NCBIfam" id="TIGR00440">
    <property type="entry name" value="glnS"/>
    <property type="match status" value="1"/>
</dbReference>
<evidence type="ECO:0000256" key="3">
    <source>
        <dbReference type="ARBA" id="ARBA00022598"/>
    </source>
</evidence>
<dbReference type="FunFam" id="3.40.50.620:FF:000037">
    <property type="entry name" value="Glutamine--tRNA ligase cytoplasmic"/>
    <property type="match status" value="1"/>
</dbReference>
<dbReference type="Proteomes" id="UP000009170">
    <property type="component" value="Unassembled WGS sequence"/>
</dbReference>
<feature type="region of interest" description="Disordered" evidence="10">
    <location>
        <begin position="67"/>
        <end position="133"/>
    </location>
</feature>
<dbReference type="PROSITE" id="PS00178">
    <property type="entry name" value="AA_TRNA_LIGASE_I"/>
    <property type="match status" value="1"/>
</dbReference>
<dbReference type="SUPFAM" id="SSF52374">
    <property type="entry name" value="Nucleotidylyl transferase"/>
    <property type="match status" value="1"/>
</dbReference>
<dbReference type="InterPro" id="IPR001412">
    <property type="entry name" value="aa-tRNA-synth_I_CS"/>
</dbReference>
<dbReference type="GO" id="GO:0004819">
    <property type="term" value="F:glutamine-tRNA ligase activity"/>
    <property type="evidence" value="ECO:0007669"/>
    <property type="project" value="UniProtKB-EC"/>
</dbReference>
<dbReference type="PANTHER" id="PTHR43097:SF4">
    <property type="entry name" value="GLUTAMINE--TRNA LIGASE"/>
    <property type="match status" value="1"/>
</dbReference>
<dbReference type="Gene3D" id="3.40.50.620">
    <property type="entry name" value="HUPs"/>
    <property type="match status" value="1"/>
</dbReference>
<dbReference type="PANTHER" id="PTHR43097">
    <property type="entry name" value="GLUTAMINE-TRNA LIGASE"/>
    <property type="match status" value="1"/>
</dbReference>
<keyword evidence="4 9" id="KW-0547">Nucleotide-binding</keyword>
<feature type="region of interest" description="Disordered" evidence="10">
    <location>
        <begin position="628"/>
        <end position="653"/>
    </location>
</feature>
<feature type="compositionally biased region" description="Acidic residues" evidence="10">
    <location>
        <begin position="633"/>
        <end position="651"/>
    </location>
</feature>
<feature type="domain" description="tRNA synthetases class I (E and Q) anti-codon binding" evidence="13">
    <location>
        <begin position="598"/>
        <end position="702"/>
    </location>
</feature>
<evidence type="ECO:0000256" key="10">
    <source>
        <dbReference type="SAM" id="MobiDB-lite"/>
    </source>
</evidence>
<dbReference type="OrthoDB" id="10250478at2759"/>
<dbReference type="AlphaFoldDB" id="A0A090M3I4"/>
<dbReference type="GeneID" id="9834970"/>
<reference evidence="14 15" key="2">
    <citation type="journal article" date="2014" name="BMC Genomics">
        <title>An improved genome of the model marine alga Ostreococcus tauri unfolds by assessing Illumina de novo assemblies.</title>
        <authorList>
            <person name="Blanc-Mathieu R."/>
            <person name="Verhelst B."/>
            <person name="Derelle E."/>
            <person name="Rombauts S."/>
            <person name="Bouget F.Y."/>
            <person name="Carre I."/>
            <person name="Chateau A."/>
            <person name="Eyre-Walker A."/>
            <person name="Grimsley N."/>
            <person name="Moreau H."/>
            <person name="Piegu B."/>
            <person name="Rivals E."/>
            <person name="Schackwitz W."/>
            <person name="Van de Peer Y."/>
            <person name="Piganeau G."/>
        </authorList>
    </citation>
    <scope>NUCLEOTIDE SEQUENCE [LARGE SCALE GENOMIC DNA]</scope>
    <source>
        <strain evidence="15">OTTH 0595 / CCAP 157/2 / RCC745</strain>
    </source>
</reference>
<dbReference type="GO" id="GO:0006425">
    <property type="term" value="P:glutaminyl-tRNA aminoacylation"/>
    <property type="evidence" value="ECO:0007669"/>
    <property type="project" value="InterPro"/>
</dbReference>
<dbReference type="SUPFAM" id="SSF50715">
    <property type="entry name" value="Ribosomal protein L25-like"/>
    <property type="match status" value="1"/>
</dbReference>
<feature type="domain" description="Glutamyl/glutaminyl-tRNA synthetase class Ib catalytic" evidence="11">
    <location>
        <begin position="157"/>
        <end position="480"/>
    </location>
</feature>
<dbReference type="GO" id="GO:0005829">
    <property type="term" value="C:cytosol"/>
    <property type="evidence" value="ECO:0007669"/>
    <property type="project" value="TreeGrafter"/>
</dbReference>
<dbReference type="InterPro" id="IPR020058">
    <property type="entry name" value="Glu/Gln-tRNA-synth_Ib_cat-dom"/>
</dbReference>
<dbReference type="GO" id="GO:0048608">
    <property type="term" value="P:reproductive structure development"/>
    <property type="evidence" value="ECO:0007669"/>
    <property type="project" value="UniProtKB-ARBA"/>
</dbReference>
<comment type="catalytic activity">
    <reaction evidence="8">
        <text>tRNA(Gln) + L-glutamine + ATP = L-glutaminyl-tRNA(Gln) + AMP + diphosphate</text>
        <dbReference type="Rhea" id="RHEA:20121"/>
        <dbReference type="Rhea" id="RHEA-COMP:9662"/>
        <dbReference type="Rhea" id="RHEA-COMP:9681"/>
        <dbReference type="ChEBI" id="CHEBI:30616"/>
        <dbReference type="ChEBI" id="CHEBI:33019"/>
        <dbReference type="ChEBI" id="CHEBI:58359"/>
        <dbReference type="ChEBI" id="CHEBI:78442"/>
        <dbReference type="ChEBI" id="CHEBI:78521"/>
        <dbReference type="ChEBI" id="CHEBI:456215"/>
        <dbReference type="EC" id="6.1.1.18"/>
    </reaction>
</comment>
<dbReference type="KEGG" id="ota:OT_ostta01g01460"/>
<dbReference type="GO" id="GO:0005524">
    <property type="term" value="F:ATP binding"/>
    <property type="evidence" value="ECO:0007669"/>
    <property type="project" value="UniProtKB-KW"/>
</dbReference>
<evidence type="ECO:0000259" key="12">
    <source>
        <dbReference type="Pfam" id="PF03950"/>
    </source>
</evidence>
<evidence type="ECO:0000259" key="11">
    <source>
        <dbReference type="Pfam" id="PF00749"/>
    </source>
</evidence>
<dbReference type="EMBL" id="CAID01000001">
    <property type="protein sequence ID" value="CEF96569.1"/>
    <property type="molecule type" value="Genomic_DNA"/>
</dbReference>
<keyword evidence="3 9" id="KW-0436">Ligase</keyword>
<organism evidence="14 15">
    <name type="scientific">Ostreococcus tauri</name>
    <name type="common">Marine green alga</name>
    <dbReference type="NCBI Taxonomy" id="70448"/>
    <lineage>
        <taxon>Eukaryota</taxon>
        <taxon>Viridiplantae</taxon>
        <taxon>Chlorophyta</taxon>
        <taxon>Mamiellophyceae</taxon>
        <taxon>Mamiellales</taxon>
        <taxon>Bathycoccaceae</taxon>
        <taxon>Ostreococcus</taxon>
    </lineage>
</organism>
<feature type="domain" description="Glutamyl/glutaminyl-tRNA synthetase class Ib anti-codon binding" evidence="12">
    <location>
        <begin position="487"/>
        <end position="586"/>
    </location>
</feature>
<dbReference type="FunFam" id="3.90.800.10:FF:000001">
    <property type="entry name" value="Glutamine--tRNA ligase"/>
    <property type="match status" value="1"/>
</dbReference>
<dbReference type="InterPro" id="IPR000924">
    <property type="entry name" value="Glu/Gln-tRNA-synth"/>
</dbReference>
<dbReference type="InterPro" id="IPR020056">
    <property type="entry name" value="Rbsml_bL25/Gln-tRNA_synth_N"/>
</dbReference>
<keyword evidence="15" id="KW-1185">Reference proteome</keyword>
<dbReference type="InterPro" id="IPR049437">
    <property type="entry name" value="tRNA-synt_1c_C2"/>
</dbReference>
<evidence type="ECO:0000256" key="7">
    <source>
        <dbReference type="ARBA" id="ARBA00023146"/>
    </source>
</evidence>
<dbReference type="GO" id="GO:0009791">
    <property type="term" value="P:post-embryonic development"/>
    <property type="evidence" value="ECO:0007669"/>
    <property type="project" value="UniProtKB-ARBA"/>
</dbReference>
<dbReference type="InterPro" id="IPR050132">
    <property type="entry name" value="Gln/Glu-tRNA_Ligase"/>
</dbReference>
<evidence type="ECO:0000256" key="6">
    <source>
        <dbReference type="ARBA" id="ARBA00022917"/>
    </source>
</evidence>
<dbReference type="Pfam" id="PF03950">
    <property type="entry name" value="tRNA-synt_1c_C"/>
    <property type="match status" value="1"/>
</dbReference>
<dbReference type="STRING" id="70448.A0A090M3I4"/>
<dbReference type="Pfam" id="PF20974">
    <property type="entry name" value="tRNA-synt_1c_C2"/>
    <property type="match status" value="1"/>
</dbReference>
<dbReference type="FunFam" id="1.10.1160.10:FF:000001">
    <property type="entry name" value="Glutamine--tRNA ligase"/>
    <property type="match status" value="1"/>
</dbReference>
<evidence type="ECO:0000313" key="14">
    <source>
        <dbReference type="EMBL" id="CEF96569.1"/>
    </source>
</evidence>
<sequence>MADEDAREGVSDESARKNDAKRALKEAQKRSKKRPDARGLELIELGMRSMGLKAYDEARAMFEEAERVCANSDARAEKAPKETREGGKAKGEKGGKGDAGKEETRDALDATHLPEPGSEGHITAKMKENLPPGSKNYAVNSVKAMTDHLKATEGRWRTRFPPEPNGYLHIGHAKAMYFDFGVAKRHGGTTILRFDDTNPAAEKQEYIDSIISSVKWLGHEPVETTYSSDYFDKLYDFAVELIKNGKAYVCFQQKEEVGASRKIIQSFQRMCAEGNLPRYETPLPKGAESPWRETSPEENLALFEKMKNREFKEGECCLRMKGDLRSDIPSMWDLAAYRIKYETHPHSGDKWCIYPTYDYTHCLVDSLENITHSLCTLEFETRQAPNGSYYWLLDALDAYKPVTWEFSRCNITYNVMSKRKLNTLVTKGYVNGWDDPRLLTLEGLRRRGYTARAVNRFCSILGVTRNDNTQPLGKLEEVMRDEMKDTASRYFAVLDPVEVNITNHPGGEIICEAPVHPSFPERGMRRINLTPTIFIEQSDFKTEDVDGYFGLAPGKKIRLQFGYDITCTGFETNEDGSVKKIDVTIDMESRAQKPPKGILHWATTDFVKGECRLYDKLFSVEIPGKAEASAGAEELENAPTVEDDDDEEEEAGVGSVDWLSQLNPNSLIIHKNALLEPSLVQFAAKPLETQVQLQRLGFFTFDKDSTAAAPVMNRIVTLKESALKKQIK</sequence>
<evidence type="ECO:0000256" key="2">
    <source>
        <dbReference type="ARBA" id="ARBA00012836"/>
    </source>
</evidence>
<dbReference type="InterPro" id="IPR020059">
    <property type="entry name" value="Glu/Gln-tRNA-synth_Ib_codon-bd"/>
</dbReference>
<evidence type="ECO:0000256" key="9">
    <source>
        <dbReference type="RuleBase" id="RU363037"/>
    </source>
</evidence>
<keyword evidence="5 9" id="KW-0067">ATP-binding</keyword>
<name>A0A090M3I4_OSTTA</name>
<evidence type="ECO:0000256" key="8">
    <source>
        <dbReference type="ARBA" id="ARBA00048270"/>
    </source>
</evidence>
<keyword evidence="7 9" id="KW-0030">Aminoacyl-tRNA synthetase</keyword>
<feature type="region of interest" description="Disordered" evidence="10">
    <location>
        <begin position="1"/>
        <end position="42"/>
    </location>
</feature>
<dbReference type="PRINTS" id="PR00987">
    <property type="entry name" value="TRNASYNTHGLU"/>
</dbReference>
<dbReference type="RefSeq" id="XP_022838164.1">
    <property type="nucleotide sequence ID" value="XM_022985266.1"/>
</dbReference>
<comment type="similarity">
    <text evidence="1 9">Belongs to the class-I aminoacyl-tRNA synthetase family.</text>
</comment>
<feature type="compositionally biased region" description="Basic and acidic residues" evidence="10">
    <location>
        <begin position="7"/>
        <end position="41"/>
    </location>
</feature>
<evidence type="ECO:0000313" key="15">
    <source>
        <dbReference type="Proteomes" id="UP000009170"/>
    </source>
</evidence>
<protein>
    <recommendedName>
        <fullName evidence="2">glutamine--tRNA ligase</fullName>
        <ecNumber evidence="2">6.1.1.18</ecNumber>
    </recommendedName>
</protein>
<dbReference type="InterPro" id="IPR011035">
    <property type="entry name" value="Ribosomal_bL25/Gln-tRNA_synth"/>
</dbReference>
<comment type="caution">
    <text evidence="14">The sequence shown here is derived from an EMBL/GenBank/DDBJ whole genome shotgun (WGS) entry which is preliminary data.</text>
</comment>
<dbReference type="FunCoup" id="A0A090M3I4">
    <property type="interactions" value="1973"/>
</dbReference>
<accession>A0A090M3I4</accession>
<evidence type="ECO:0000256" key="4">
    <source>
        <dbReference type="ARBA" id="ARBA00022741"/>
    </source>
</evidence>
<proteinExistence type="inferred from homology"/>
<evidence type="ECO:0000259" key="13">
    <source>
        <dbReference type="Pfam" id="PF20974"/>
    </source>
</evidence>
<dbReference type="InterPro" id="IPR014729">
    <property type="entry name" value="Rossmann-like_a/b/a_fold"/>
</dbReference>
<dbReference type="InParanoid" id="A0A090M3I4"/>
<evidence type="ECO:0000256" key="1">
    <source>
        <dbReference type="ARBA" id="ARBA00005594"/>
    </source>
</evidence>
<dbReference type="Pfam" id="PF00749">
    <property type="entry name" value="tRNA-synt_1c"/>
    <property type="match status" value="1"/>
</dbReference>
<feature type="compositionally biased region" description="Basic and acidic residues" evidence="10">
    <location>
        <begin position="74"/>
        <end position="109"/>
    </location>
</feature>